<dbReference type="EMBL" id="MU839016">
    <property type="protein sequence ID" value="KAK1765207.1"/>
    <property type="molecule type" value="Genomic_DNA"/>
</dbReference>
<gene>
    <name evidence="1" type="ORF">QBC33DRAFT_571768</name>
</gene>
<protein>
    <submittedName>
        <fullName evidence="1">Uncharacterized protein</fullName>
    </submittedName>
</protein>
<sequence>MAPKRTVLATDIAKTTGKWSIWGALQVGVAVADGKIQEYVVLYRTTQDNENSIQDITSSVTVTSSDPKSGNFHLSKAFNSDGPEKHRIGFEVDVEQLWDKDNAGFDNAKFTFEEAGNSRTVSWRGAFADFNDSPLEVIKAGSQPLDGWIEDFLDITPLDDDDNDKPSEWTSNIFAEISQHALPAKAKSLFFDDDIPWLGSKFLEEDCPGDDLPYIVSSNTYIVWIPLSSILNENRRLFELTSMHFLCRDLSHADWLDDEFRSQLPDKVGDFFDMVGVPPTASADEEQRLKVRYGNDKTAAREFDQLRRQYADAIRRCYYFAYICHDNSLEDVLRDASEGRYKIIRDTLLSDNFKEHLLPALMSVGDEPDAMPISAQLAQLSDKLSMYRYHLHRENDCPENKEDVDYIISELANAAKRSGLVRDTLIDFKTAGITFGPHSIFSERTRQEVERFKASQRAAAYNLGIDFVDLDIESRVAHAYLRDEAKPLGLYTWEFHFRLW</sequence>
<keyword evidence="2" id="KW-1185">Reference proteome</keyword>
<proteinExistence type="predicted"/>
<dbReference type="RefSeq" id="XP_060281420.1">
    <property type="nucleotide sequence ID" value="XM_060430618.1"/>
</dbReference>
<accession>A0AAJ0FF90</accession>
<reference evidence="1" key="1">
    <citation type="submission" date="2023-06" db="EMBL/GenBank/DDBJ databases">
        <title>Genome-scale phylogeny and comparative genomics of the fungal order Sordariales.</title>
        <authorList>
            <consortium name="Lawrence Berkeley National Laboratory"/>
            <person name="Hensen N."/>
            <person name="Bonometti L."/>
            <person name="Westerberg I."/>
            <person name="Brannstrom I.O."/>
            <person name="Guillou S."/>
            <person name="Cros-Aarteil S."/>
            <person name="Calhoun S."/>
            <person name="Haridas S."/>
            <person name="Kuo A."/>
            <person name="Mondo S."/>
            <person name="Pangilinan J."/>
            <person name="Riley R."/>
            <person name="Labutti K."/>
            <person name="Andreopoulos B."/>
            <person name="Lipzen A."/>
            <person name="Chen C."/>
            <person name="Yanf M."/>
            <person name="Daum C."/>
            <person name="Ng V."/>
            <person name="Clum A."/>
            <person name="Steindorff A."/>
            <person name="Ohm R."/>
            <person name="Martin F."/>
            <person name="Silar P."/>
            <person name="Natvig D."/>
            <person name="Lalanne C."/>
            <person name="Gautier V."/>
            <person name="Ament-Velasquez S.L."/>
            <person name="Kruys A."/>
            <person name="Hutchinson M.I."/>
            <person name="Powell A.J."/>
            <person name="Barry K."/>
            <person name="Miller A.N."/>
            <person name="Grigoriev I.V."/>
            <person name="Debuchy R."/>
            <person name="Gladieux P."/>
            <person name="Thoren M.H."/>
            <person name="Johannesson H."/>
        </authorList>
    </citation>
    <scope>NUCLEOTIDE SEQUENCE</scope>
    <source>
        <strain evidence="1">8032-3</strain>
    </source>
</reference>
<evidence type="ECO:0000313" key="1">
    <source>
        <dbReference type="EMBL" id="KAK1765207.1"/>
    </source>
</evidence>
<dbReference type="GeneID" id="85313805"/>
<evidence type="ECO:0000313" key="2">
    <source>
        <dbReference type="Proteomes" id="UP001244011"/>
    </source>
</evidence>
<dbReference type="Proteomes" id="UP001244011">
    <property type="component" value="Unassembled WGS sequence"/>
</dbReference>
<name>A0AAJ0FF90_9PEZI</name>
<comment type="caution">
    <text evidence="1">The sequence shown here is derived from an EMBL/GenBank/DDBJ whole genome shotgun (WGS) entry which is preliminary data.</text>
</comment>
<dbReference type="AlphaFoldDB" id="A0AAJ0FF90"/>
<organism evidence="1 2">
    <name type="scientific">Phialemonium atrogriseum</name>
    <dbReference type="NCBI Taxonomy" id="1093897"/>
    <lineage>
        <taxon>Eukaryota</taxon>
        <taxon>Fungi</taxon>
        <taxon>Dikarya</taxon>
        <taxon>Ascomycota</taxon>
        <taxon>Pezizomycotina</taxon>
        <taxon>Sordariomycetes</taxon>
        <taxon>Sordariomycetidae</taxon>
        <taxon>Cephalothecales</taxon>
        <taxon>Cephalothecaceae</taxon>
        <taxon>Phialemonium</taxon>
    </lineage>
</organism>